<feature type="repeat" description="WD" evidence="3">
    <location>
        <begin position="426"/>
        <end position="458"/>
    </location>
</feature>
<dbReference type="InterPro" id="IPR050995">
    <property type="entry name" value="WD-F-box_domain-protein"/>
</dbReference>
<proteinExistence type="predicted"/>
<keyword evidence="6" id="KW-1185">Reference proteome</keyword>
<evidence type="ECO:0000256" key="4">
    <source>
        <dbReference type="SAM" id="MobiDB-lite"/>
    </source>
</evidence>
<keyword evidence="1 3" id="KW-0853">WD repeat</keyword>
<evidence type="ECO:0000256" key="2">
    <source>
        <dbReference type="ARBA" id="ARBA00022737"/>
    </source>
</evidence>
<dbReference type="PANTHER" id="PTHR14604:SF3">
    <property type="entry name" value="SPERM-ASSOCIATED ANTIGEN 16 PROTEIN"/>
    <property type="match status" value="1"/>
</dbReference>
<evidence type="ECO:0000313" key="5">
    <source>
        <dbReference type="EMBL" id="KAL3057957.1"/>
    </source>
</evidence>
<dbReference type="PROSITE" id="PS50082">
    <property type="entry name" value="WD_REPEATS_2"/>
    <property type="match status" value="5"/>
</dbReference>
<dbReference type="InterPro" id="IPR036322">
    <property type="entry name" value="WD40_repeat_dom_sf"/>
</dbReference>
<feature type="repeat" description="WD" evidence="3">
    <location>
        <begin position="384"/>
        <end position="425"/>
    </location>
</feature>
<keyword evidence="2" id="KW-0677">Repeat</keyword>
<name>A0ABD2GVD9_PAGBO</name>
<evidence type="ECO:0000256" key="1">
    <source>
        <dbReference type="ARBA" id="ARBA00022574"/>
    </source>
</evidence>
<accession>A0ABD2GVD9</accession>
<sequence length="584" mass="65110">MSVRRTERASEVFSEEAMRSAEEEAFEEMLMEAAPPTAVSRNLRPSKQQIVPKIPEAVDDFLRNVLQRAGLGRTMISFEEEWYGSAQKLMTQTLRRAGVLLVPDALTHRQLIQAQLDTVHRDTDLLRQEVLHAGERLLRTQRERDFYRLQYQRVAEHKSRLMEDLHQLKKHLQSYRPALRRLEDTIQEALRKKMLLSLKKDRVQNSKALNQDTEAPHSEDTRAPHSEDTRSPHSEDTRAPHSEDTRAPHSEDTRAPHSEDTRAPHSEDTRVPTCSRGPETEHETMETPLSLSYSIRAHKLPISCIHLHPRKLIVASASDDRSWRLWLLQAHGEKVGQMVLTGEGHSDWLSGCSFHPDGGKLATTSGDSTVRLWDFSRGGGCVLTLSHSRPTWGCCFHSCGHFLASCYADRTARLWDLSSQRCTLTLRRHTASVNSVCFLPFSDLLLTCSADKTLALWDARLGVCTAIFQGHQHPCNHSTCSMAGHTVASCDSCGIINLWDIRKPAVSMATVDAGPRAANQVAFSPSGRTLAVACSDGLVRVVEVDSLVSSSLPGHRDSVQSVAFDHRGGTVLSAGSDGLINVWA</sequence>
<dbReference type="PROSITE" id="PS50294">
    <property type="entry name" value="WD_REPEATS_REGION"/>
    <property type="match status" value="3"/>
</dbReference>
<dbReference type="SUPFAM" id="SSF50978">
    <property type="entry name" value="WD40 repeat-like"/>
    <property type="match status" value="1"/>
</dbReference>
<comment type="caution">
    <text evidence="5">The sequence shown here is derived from an EMBL/GenBank/DDBJ whole genome shotgun (WGS) entry which is preliminary data.</text>
</comment>
<dbReference type="SMART" id="SM00320">
    <property type="entry name" value="WD40"/>
    <property type="match status" value="7"/>
</dbReference>
<feature type="repeat" description="WD" evidence="3">
    <location>
        <begin position="295"/>
        <end position="326"/>
    </location>
</feature>
<feature type="compositionally biased region" description="Basic and acidic residues" evidence="4">
    <location>
        <begin position="214"/>
        <end position="270"/>
    </location>
</feature>
<dbReference type="PANTHER" id="PTHR14604">
    <property type="entry name" value="WD40 REPEAT PF20"/>
    <property type="match status" value="1"/>
</dbReference>
<dbReference type="CDD" id="cd00200">
    <property type="entry name" value="WD40"/>
    <property type="match status" value="1"/>
</dbReference>
<organism evidence="5 6">
    <name type="scientific">Pagothenia borchgrevinki</name>
    <name type="common">Bald rockcod</name>
    <name type="synonym">Trematomus borchgrevinki</name>
    <dbReference type="NCBI Taxonomy" id="8213"/>
    <lineage>
        <taxon>Eukaryota</taxon>
        <taxon>Metazoa</taxon>
        <taxon>Chordata</taxon>
        <taxon>Craniata</taxon>
        <taxon>Vertebrata</taxon>
        <taxon>Euteleostomi</taxon>
        <taxon>Actinopterygii</taxon>
        <taxon>Neopterygii</taxon>
        <taxon>Teleostei</taxon>
        <taxon>Neoteleostei</taxon>
        <taxon>Acanthomorphata</taxon>
        <taxon>Eupercaria</taxon>
        <taxon>Perciformes</taxon>
        <taxon>Notothenioidei</taxon>
        <taxon>Nototheniidae</taxon>
        <taxon>Pagothenia</taxon>
    </lineage>
</organism>
<gene>
    <name evidence="5" type="ORF">OYC64_010182</name>
</gene>
<dbReference type="Proteomes" id="UP001619887">
    <property type="component" value="Unassembled WGS sequence"/>
</dbReference>
<dbReference type="InterPro" id="IPR001680">
    <property type="entry name" value="WD40_rpt"/>
</dbReference>
<feature type="region of interest" description="Disordered" evidence="4">
    <location>
        <begin position="201"/>
        <end position="287"/>
    </location>
</feature>
<protein>
    <recommendedName>
        <fullName evidence="7">Sperm-associated antigen 16 protein</fullName>
    </recommendedName>
</protein>
<dbReference type="InterPro" id="IPR020472">
    <property type="entry name" value="WD40_PAC1"/>
</dbReference>
<reference evidence="5 6" key="1">
    <citation type="journal article" date="2022" name="G3 (Bethesda)">
        <title>Evaluating Illumina-, Nanopore-, and PacBio-based genome assembly strategies with the bald notothen, Trematomus borchgrevinki.</title>
        <authorList>
            <person name="Rayamajhi N."/>
            <person name="Cheng C.C."/>
            <person name="Catchen J.M."/>
        </authorList>
    </citation>
    <scope>NUCLEOTIDE SEQUENCE [LARGE SCALE GENOMIC DNA]</scope>
    <source>
        <strain evidence="5">AGRC-2024</strain>
    </source>
</reference>
<dbReference type="InterPro" id="IPR019775">
    <property type="entry name" value="WD40_repeat_CS"/>
</dbReference>
<dbReference type="AlphaFoldDB" id="A0ABD2GVD9"/>
<feature type="repeat" description="WD" evidence="3">
    <location>
        <begin position="342"/>
        <end position="378"/>
    </location>
</feature>
<evidence type="ECO:0000256" key="3">
    <source>
        <dbReference type="PROSITE-ProRule" id="PRU00221"/>
    </source>
</evidence>
<evidence type="ECO:0000313" key="6">
    <source>
        <dbReference type="Proteomes" id="UP001619887"/>
    </source>
</evidence>
<evidence type="ECO:0008006" key="7">
    <source>
        <dbReference type="Google" id="ProtNLM"/>
    </source>
</evidence>
<reference evidence="5 6" key="2">
    <citation type="journal article" date="2024" name="G3 (Bethesda)">
        <title>The genome of the cryopelagic Antarctic bald notothen, Trematomus borchgrevinki.</title>
        <authorList>
            <person name="Rayamajhi N."/>
            <person name="Rivera-Colon A.G."/>
            <person name="Minhas B.F."/>
            <person name="Cheng C.C."/>
            <person name="Catchen J.M."/>
        </authorList>
    </citation>
    <scope>NUCLEOTIDE SEQUENCE [LARGE SCALE GENOMIC DNA]</scope>
    <source>
        <strain evidence="5">AGRC-2024</strain>
    </source>
</reference>
<feature type="repeat" description="WD" evidence="3">
    <location>
        <begin position="552"/>
        <end position="584"/>
    </location>
</feature>
<dbReference type="Pfam" id="PF00400">
    <property type="entry name" value="WD40"/>
    <property type="match status" value="6"/>
</dbReference>
<dbReference type="PROSITE" id="PS00678">
    <property type="entry name" value="WD_REPEATS_1"/>
    <property type="match status" value="2"/>
</dbReference>
<dbReference type="PRINTS" id="PR00320">
    <property type="entry name" value="GPROTEINBRPT"/>
</dbReference>
<dbReference type="EMBL" id="JBIYXZ010002074">
    <property type="protein sequence ID" value="KAL3057957.1"/>
    <property type="molecule type" value="Genomic_DNA"/>
</dbReference>
<dbReference type="Gene3D" id="2.130.10.10">
    <property type="entry name" value="YVTN repeat-like/Quinoprotein amine dehydrogenase"/>
    <property type="match status" value="2"/>
</dbReference>
<dbReference type="InterPro" id="IPR015943">
    <property type="entry name" value="WD40/YVTN_repeat-like_dom_sf"/>
</dbReference>